<proteinExistence type="predicted"/>
<name>A0A212JQ87_9BACT</name>
<gene>
    <name evidence="1" type="ORF">KL86DYS2_12076</name>
</gene>
<dbReference type="EMBL" id="FLUL01000001">
    <property type="protein sequence ID" value="SBW01599.1"/>
    <property type="molecule type" value="Genomic_DNA"/>
</dbReference>
<accession>A0A212JQ87</accession>
<sequence>MGTIWEQIHNFVLNQLSKTYESFCIPKKNSKEKRYG</sequence>
<evidence type="ECO:0000313" key="1">
    <source>
        <dbReference type="EMBL" id="SBW01599.1"/>
    </source>
</evidence>
<organism evidence="1">
    <name type="scientific">uncultured Dysgonomonas sp</name>
    <dbReference type="NCBI Taxonomy" id="206096"/>
    <lineage>
        <taxon>Bacteria</taxon>
        <taxon>Pseudomonadati</taxon>
        <taxon>Bacteroidota</taxon>
        <taxon>Bacteroidia</taxon>
        <taxon>Bacteroidales</taxon>
        <taxon>Dysgonomonadaceae</taxon>
        <taxon>Dysgonomonas</taxon>
        <taxon>environmental samples</taxon>
    </lineage>
</organism>
<dbReference type="AlphaFoldDB" id="A0A212JQ87"/>
<protein>
    <submittedName>
        <fullName evidence="1">Uncharacterized protein</fullName>
    </submittedName>
</protein>
<reference evidence="1" key="1">
    <citation type="submission" date="2016-04" db="EMBL/GenBank/DDBJ databases">
        <authorList>
            <person name="Evans L.H."/>
            <person name="Alamgir A."/>
            <person name="Owens N."/>
            <person name="Weber N.D."/>
            <person name="Virtaneva K."/>
            <person name="Barbian K."/>
            <person name="Babar A."/>
            <person name="Rosenke K."/>
        </authorList>
    </citation>
    <scope>NUCLEOTIDE SEQUENCE</scope>
    <source>
        <strain evidence="1">86-2</strain>
    </source>
</reference>